<dbReference type="GO" id="GO:0016887">
    <property type="term" value="F:ATP hydrolysis activity"/>
    <property type="evidence" value="ECO:0007669"/>
    <property type="project" value="RHEA"/>
</dbReference>
<reference evidence="19 20" key="1">
    <citation type="submission" date="2017-09" db="EMBL/GenBank/DDBJ databases">
        <title>Biodiversity and function of Thalassospira species in the particle-attached aromatic-hydrocarbon-degrading consortia from the surface seawater of the China South Sea.</title>
        <authorList>
            <person name="Dong C."/>
            <person name="Lai Q."/>
            <person name="Shao Z."/>
        </authorList>
    </citation>
    <scope>NUCLEOTIDE SEQUENCE [LARGE SCALE GENOMIC DNA]</scope>
    <source>
        <strain evidence="19 20">139Z-12</strain>
    </source>
</reference>
<dbReference type="Pfam" id="PF00772">
    <property type="entry name" value="DnaB"/>
    <property type="match status" value="1"/>
</dbReference>
<evidence type="ECO:0000256" key="5">
    <source>
        <dbReference type="ARBA" id="ARBA00022741"/>
    </source>
</evidence>
<keyword evidence="11" id="KW-0234">DNA repair</keyword>
<gene>
    <name evidence="19" type="primary">dnaB</name>
    <name evidence="19" type="ORF">COO92_16245</name>
</gene>
<evidence type="ECO:0000313" key="20">
    <source>
        <dbReference type="Proteomes" id="UP000233332"/>
    </source>
</evidence>
<keyword evidence="4 16" id="KW-0235">DNA replication</keyword>
<evidence type="ECO:0000259" key="18">
    <source>
        <dbReference type="PROSITE" id="PS51199"/>
    </source>
</evidence>
<dbReference type="SUPFAM" id="SSF52540">
    <property type="entry name" value="P-loop containing nucleoside triphosphate hydrolases"/>
    <property type="match status" value="1"/>
</dbReference>
<dbReference type="Gene3D" id="3.40.50.300">
    <property type="entry name" value="P-loop containing nucleotide triphosphate hydrolases"/>
    <property type="match status" value="1"/>
</dbReference>
<evidence type="ECO:0000256" key="3">
    <source>
        <dbReference type="ARBA" id="ARBA00022515"/>
    </source>
</evidence>
<keyword evidence="5 16" id="KW-0547">Nucleotide-binding</keyword>
<evidence type="ECO:0000256" key="6">
    <source>
        <dbReference type="ARBA" id="ARBA00022763"/>
    </source>
</evidence>
<dbReference type="AlphaFoldDB" id="A0A2N3L3V9"/>
<feature type="domain" description="SF4 helicase" evidence="18">
    <location>
        <begin position="197"/>
        <end position="494"/>
    </location>
</feature>
<evidence type="ECO:0000256" key="2">
    <source>
        <dbReference type="ARBA" id="ARBA00011643"/>
    </source>
</evidence>
<keyword evidence="12" id="KW-0413">Isomerase</keyword>
<accession>A0A2N3L3V9</accession>
<dbReference type="PROSITE" id="PS50162">
    <property type="entry name" value="RECA_2"/>
    <property type="match status" value="1"/>
</dbReference>
<evidence type="ECO:0000256" key="14">
    <source>
        <dbReference type="ARBA" id="ARBA00048954"/>
    </source>
</evidence>
<dbReference type="InterPro" id="IPR003593">
    <property type="entry name" value="AAA+_ATPase"/>
</dbReference>
<evidence type="ECO:0000256" key="8">
    <source>
        <dbReference type="ARBA" id="ARBA00022806"/>
    </source>
</evidence>
<dbReference type="InterPro" id="IPR020588">
    <property type="entry name" value="RecA_ATP-bd"/>
</dbReference>
<keyword evidence="3 16" id="KW-0639">Primosome</keyword>
<dbReference type="Gene3D" id="1.10.860.10">
    <property type="entry name" value="DNAb Helicase, Chain A"/>
    <property type="match status" value="1"/>
</dbReference>
<evidence type="ECO:0000313" key="19">
    <source>
        <dbReference type="EMBL" id="PKR57491.1"/>
    </source>
</evidence>
<evidence type="ECO:0000256" key="10">
    <source>
        <dbReference type="ARBA" id="ARBA00023125"/>
    </source>
</evidence>
<dbReference type="PANTHER" id="PTHR30153">
    <property type="entry name" value="REPLICATIVE DNA HELICASE DNAB"/>
    <property type="match status" value="1"/>
</dbReference>
<dbReference type="RefSeq" id="WP_101303785.1">
    <property type="nucleotide sequence ID" value="NZ_NXGX01000006.1"/>
</dbReference>
<evidence type="ECO:0000256" key="16">
    <source>
        <dbReference type="RuleBase" id="RU362085"/>
    </source>
</evidence>
<dbReference type="GO" id="GO:1990077">
    <property type="term" value="C:primosome complex"/>
    <property type="evidence" value="ECO:0007669"/>
    <property type="project" value="UniProtKB-UniRule"/>
</dbReference>
<dbReference type="GO" id="GO:0003677">
    <property type="term" value="F:DNA binding"/>
    <property type="evidence" value="ECO:0007669"/>
    <property type="project" value="UniProtKB-UniRule"/>
</dbReference>
<evidence type="ECO:0000256" key="1">
    <source>
        <dbReference type="ARBA" id="ARBA00008428"/>
    </source>
</evidence>
<dbReference type="GO" id="GO:0006269">
    <property type="term" value="P:DNA replication, synthesis of primer"/>
    <property type="evidence" value="ECO:0007669"/>
    <property type="project" value="UniProtKB-UniRule"/>
</dbReference>
<dbReference type="InterPro" id="IPR007692">
    <property type="entry name" value="DNA_helicase_DnaB"/>
</dbReference>
<dbReference type="InterPro" id="IPR016136">
    <property type="entry name" value="DNA_helicase_N/primase_C"/>
</dbReference>
<evidence type="ECO:0000256" key="15">
    <source>
        <dbReference type="NCBIfam" id="TIGR00665"/>
    </source>
</evidence>
<proteinExistence type="inferred from homology"/>
<dbReference type="Pfam" id="PF03796">
    <property type="entry name" value="DnaB_C"/>
    <property type="match status" value="1"/>
</dbReference>
<dbReference type="PANTHER" id="PTHR30153:SF2">
    <property type="entry name" value="REPLICATIVE DNA HELICASE"/>
    <property type="match status" value="1"/>
</dbReference>
<evidence type="ECO:0000256" key="9">
    <source>
        <dbReference type="ARBA" id="ARBA00022840"/>
    </source>
</evidence>
<feature type="domain" description="RecA family profile 1" evidence="17">
    <location>
        <begin position="200"/>
        <end position="387"/>
    </location>
</feature>
<dbReference type="GO" id="GO:0006281">
    <property type="term" value="P:DNA repair"/>
    <property type="evidence" value="ECO:0007669"/>
    <property type="project" value="UniProtKB-KW"/>
</dbReference>
<keyword evidence="9 16" id="KW-0067">ATP-binding</keyword>
<comment type="subunit">
    <text evidence="2">Homohexamer.</text>
</comment>
<dbReference type="PROSITE" id="PS51199">
    <property type="entry name" value="SF4_HELICASE"/>
    <property type="match status" value="1"/>
</dbReference>
<keyword evidence="10 16" id="KW-0238">DNA-binding</keyword>
<evidence type="ECO:0000256" key="4">
    <source>
        <dbReference type="ARBA" id="ARBA00022705"/>
    </source>
</evidence>
<dbReference type="InterPro" id="IPR027417">
    <property type="entry name" value="P-loop_NTPase"/>
</dbReference>
<dbReference type="EC" id="5.6.2.3" evidence="15 16"/>
<comment type="function">
    <text evidence="13 16">The main replicative DNA helicase, it participates in initiation and elongation during chromosome replication. Travels ahead of the DNA replisome, separating dsDNA into templates for DNA synthesis. A processive ATP-dependent 5'-3' DNA helicase it has DNA-dependent ATPase activity.</text>
</comment>
<dbReference type="InterPro" id="IPR007694">
    <property type="entry name" value="DNA_helicase_DnaB-like_C"/>
</dbReference>
<dbReference type="NCBIfam" id="TIGR00665">
    <property type="entry name" value="DnaB"/>
    <property type="match status" value="1"/>
</dbReference>
<dbReference type="GO" id="GO:0005829">
    <property type="term" value="C:cytosol"/>
    <property type="evidence" value="ECO:0007669"/>
    <property type="project" value="TreeGrafter"/>
</dbReference>
<dbReference type="CDD" id="cd00984">
    <property type="entry name" value="DnaB_C"/>
    <property type="match status" value="1"/>
</dbReference>
<dbReference type="GO" id="GO:0043139">
    <property type="term" value="F:5'-3' DNA helicase activity"/>
    <property type="evidence" value="ECO:0007669"/>
    <property type="project" value="UniProtKB-EC"/>
</dbReference>
<keyword evidence="20" id="KW-1185">Reference proteome</keyword>
<evidence type="ECO:0000256" key="11">
    <source>
        <dbReference type="ARBA" id="ARBA00023204"/>
    </source>
</evidence>
<evidence type="ECO:0000256" key="13">
    <source>
        <dbReference type="ARBA" id="ARBA00044932"/>
    </source>
</evidence>
<dbReference type="Proteomes" id="UP000233332">
    <property type="component" value="Unassembled WGS sequence"/>
</dbReference>
<keyword evidence="8 16" id="KW-0347">Helicase</keyword>
<dbReference type="GO" id="GO:0005524">
    <property type="term" value="F:ATP binding"/>
    <property type="evidence" value="ECO:0007669"/>
    <property type="project" value="UniProtKB-UniRule"/>
</dbReference>
<dbReference type="GO" id="GO:0140664">
    <property type="term" value="F:ATP-dependent DNA damage sensor activity"/>
    <property type="evidence" value="ECO:0007669"/>
    <property type="project" value="InterPro"/>
</dbReference>
<comment type="caution">
    <text evidence="19">The sequence shown here is derived from an EMBL/GenBank/DDBJ whole genome shotgun (WGS) entry which is preliminary data.</text>
</comment>
<keyword evidence="6" id="KW-0227">DNA damage</keyword>
<evidence type="ECO:0000256" key="7">
    <source>
        <dbReference type="ARBA" id="ARBA00022801"/>
    </source>
</evidence>
<name>A0A2N3L3V9_9PROT</name>
<dbReference type="InterPro" id="IPR007693">
    <property type="entry name" value="DNA_helicase_DnaB-like_N"/>
</dbReference>
<dbReference type="SUPFAM" id="SSF48024">
    <property type="entry name" value="N-terminal domain of DnaB helicase"/>
    <property type="match status" value="1"/>
</dbReference>
<dbReference type="EMBL" id="NXGX01000006">
    <property type="protein sequence ID" value="PKR57491.1"/>
    <property type="molecule type" value="Genomic_DNA"/>
</dbReference>
<evidence type="ECO:0000259" key="17">
    <source>
        <dbReference type="PROSITE" id="PS50162"/>
    </source>
</evidence>
<keyword evidence="7 16" id="KW-0378">Hydrolase</keyword>
<comment type="catalytic activity">
    <reaction evidence="14 16">
        <text>ATP + H2O = ADP + phosphate + H(+)</text>
        <dbReference type="Rhea" id="RHEA:13065"/>
        <dbReference type="ChEBI" id="CHEBI:15377"/>
        <dbReference type="ChEBI" id="CHEBI:15378"/>
        <dbReference type="ChEBI" id="CHEBI:30616"/>
        <dbReference type="ChEBI" id="CHEBI:43474"/>
        <dbReference type="ChEBI" id="CHEBI:456216"/>
        <dbReference type="EC" id="5.6.2.3"/>
    </reaction>
</comment>
<protein>
    <recommendedName>
        <fullName evidence="15 16">Replicative DNA helicase</fullName>
        <ecNumber evidence="15 16">5.6.2.3</ecNumber>
    </recommendedName>
</protein>
<dbReference type="SMART" id="SM00382">
    <property type="entry name" value="AAA"/>
    <property type="match status" value="1"/>
</dbReference>
<sequence length="494" mass="54922">MSSQLDQLFAPVNDDGRETTLDRVFQVDEEPNNVEAEVQLLCSLMFRNDGFDQVADLLTPDHFYDGALGRVYGAISALIVRGDKANPVTLKRVIPDHTDVVAQIAGCDIISVMNNVEYARIIINMWQRREMIRIGRIMAEDASSGDMLDDPHGIREDAEGALFALASGTQTENGAMSLGDFSRSSLQDISEGIDAARRGEVTGVPSGLTKLDELLSGFKPAQLIVLAGRPSMGKTALALSLSYNAARDQTKRKTGAVAFFSLEMSKGELIERLFSSVSDLDYTYINKRALNDPDYGRLVKAEDTLRTVPLYVDDRAAATIARVRTECRKIARKSGGIKLVVIDYLQLMSGGNAFRPGDRYALITELTMQLKQLAKELHVPVLVLSQLSRKVEERDDKRPQLSDLRESGSIEQDADVVMFVYREEYYLERAEPVQKANESLDKFGERYTQWQERLSIVQGTADIIIGKARGARIGSVRCAFLGHRQRFSNLERVA</sequence>
<dbReference type="InterPro" id="IPR036185">
    <property type="entry name" value="DNA_heli_DnaB-like_N_sf"/>
</dbReference>
<evidence type="ECO:0000256" key="12">
    <source>
        <dbReference type="ARBA" id="ARBA00023235"/>
    </source>
</evidence>
<organism evidence="19 20">
    <name type="scientific">Thalassospira lohafexi</name>
    <dbReference type="NCBI Taxonomy" id="744227"/>
    <lineage>
        <taxon>Bacteria</taxon>
        <taxon>Pseudomonadati</taxon>
        <taxon>Pseudomonadota</taxon>
        <taxon>Alphaproteobacteria</taxon>
        <taxon>Rhodospirillales</taxon>
        <taxon>Thalassospiraceae</taxon>
        <taxon>Thalassospira</taxon>
    </lineage>
</organism>
<comment type="similarity">
    <text evidence="1 16">Belongs to the helicase family. DnaB subfamily.</text>
</comment>